<protein>
    <recommendedName>
        <fullName evidence="3">WxL domain-containing protein</fullName>
    </recommendedName>
</protein>
<organism evidence="1 2">
    <name type="scientific">Pseudanabaena mucicola FACHB-723</name>
    <dbReference type="NCBI Taxonomy" id="2692860"/>
    <lineage>
        <taxon>Bacteria</taxon>
        <taxon>Bacillati</taxon>
        <taxon>Cyanobacteriota</taxon>
        <taxon>Cyanophyceae</taxon>
        <taxon>Pseudanabaenales</taxon>
        <taxon>Pseudanabaenaceae</taxon>
        <taxon>Pseudanabaena</taxon>
    </lineage>
</organism>
<accession>A0ABR8A0S2</accession>
<proteinExistence type="predicted"/>
<name>A0ABR8A0S2_9CYAN</name>
<evidence type="ECO:0000313" key="2">
    <source>
        <dbReference type="Proteomes" id="UP000642094"/>
    </source>
</evidence>
<dbReference type="Proteomes" id="UP000642094">
    <property type="component" value="Unassembled WGS sequence"/>
</dbReference>
<dbReference type="EMBL" id="JACJQB010000032">
    <property type="protein sequence ID" value="MBD2189223.1"/>
    <property type="molecule type" value="Genomic_DNA"/>
</dbReference>
<comment type="caution">
    <text evidence="1">The sequence shown here is derived from an EMBL/GenBank/DDBJ whole genome shotgun (WGS) entry which is preliminary data.</text>
</comment>
<reference evidence="1 2" key="1">
    <citation type="journal article" date="2020" name="ISME J.">
        <title>Comparative genomics reveals insights into cyanobacterial evolution and habitat adaptation.</title>
        <authorList>
            <person name="Chen M.Y."/>
            <person name="Teng W.K."/>
            <person name="Zhao L."/>
            <person name="Hu C.X."/>
            <person name="Zhou Y.K."/>
            <person name="Han B.P."/>
            <person name="Song L.R."/>
            <person name="Shu W.S."/>
        </authorList>
    </citation>
    <scope>NUCLEOTIDE SEQUENCE [LARGE SCALE GENOMIC DNA]</scope>
    <source>
        <strain evidence="1 2">FACHB-723</strain>
    </source>
</reference>
<gene>
    <name evidence="1" type="ORF">H6F41_13850</name>
</gene>
<keyword evidence="2" id="KW-1185">Reference proteome</keyword>
<evidence type="ECO:0008006" key="3">
    <source>
        <dbReference type="Google" id="ProtNLM"/>
    </source>
</evidence>
<dbReference type="RefSeq" id="WP_190404053.1">
    <property type="nucleotide sequence ID" value="NZ_JACJQB010000032.1"/>
</dbReference>
<sequence length="194" mass="19732">MLFTTLRQLVSISGRTILAIGLTSVTVFALAPSAKAEEIVVNNGIAQSVTFVPVRLNVDAQEAMAAAEPVGTLNVVSNSAAGYIISAASTNNGSLKTTSTAGDVLVPYTLTLAKIGTKVGNPATPAATDFGLTTAAQSVWSSAENEVKANNDPDPDITVSIKANFADIDGAGAGTESAPAGLYRDTITFTIEGK</sequence>
<evidence type="ECO:0000313" key="1">
    <source>
        <dbReference type="EMBL" id="MBD2189223.1"/>
    </source>
</evidence>